<gene>
    <name evidence="1" type="ORF">MANES_17G035400</name>
</gene>
<sequence length="46" mass="5504">MAESEYSFSDVIYVNSQELRNQESKLEFSEDEEELLIRMFNLVGKR</sequence>
<accession>A0A2C9U5G0</accession>
<proteinExistence type="predicted"/>
<organism evidence="1">
    <name type="scientific">Manihot esculenta</name>
    <name type="common">Cassava</name>
    <name type="synonym">Jatropha manihot</name>
    <dbReference type="NCBI Taxonomy" id="3983"/>
    <lineage>
        <taxon>Eukaryota</taxon>
        <taxon>Viridiplantae</taxon>
        <taxon>Streptophyta</taxon>
        <taxon>Embryophyta</taxon>
        <taxon>Tracheophyta</taxon>
        <taxon>Spermatophyta</taxon>
        <taxon>Magnoliopsida</taxon>
        <taxon>eudicotyledons</taxon>
        <taxon>Gunneridae</taxon>
        <taxon>Pentapetalae</taxon>
        <taxon>rosids</taxon>
        <taxon>fabids</taxon>
        <taxon>Malpighiales</taxon>
        <taxon>Euphorbiaceae</taxon>
        <taxon>Crotonoideae</taxon>
        <taxon>Manihoteae</taxon>
        <taxon>Manihot</taxon>
    </lineage>
</organism>
<dbReference type="EMBL" id="CM004403">
    <property type="protein sequence ID" value="OAY24686.1"/>
    <property type="molecule type" value="Genomic_DNA"/>
</dbReference>
<dbReference type="AlphaFoldDB" id="A0A2C9U5G0"/>
<reference evidence="1" key="1">
    <citation type="submission" date="2016-02" db="EMBL/GenBank/DDBJ databases">
        <title>WGS assembly of Manihot esculenta.</title>
        <authorList>
            <person name="Bredeson J.V."/>
            <person name="Prochnik S.E."/>
            <person name="Lyons J.B."/>
            <person name="Schmutz J."/>
            <person name="Grimwood J."/>
            <person name="Vrebalov J."/>
            <person name="Bart R.S."/>
            <person name="Amuge T."/>
            <person name="Ferguson M.E."/>
            <person name="Green R."/>
            <person name="Putnam N."/>
            <person name="Stites J."/>
            <person name="Rounsley S."/>
            <person name="Rokhsar D.S."/>
        </authorList>
    </citation>
    <scope>NUCLEOTIDE SEQUENCE [LARGE SCALE GENOMIC DNA]</scope>
    <source>
        <tissue evidence="1">Leaf</tissue>
    </source>
</reference>
<name>A0A2C9U5G0_MANES</name>
<evidence type="ECO:0000313" key="1">
    <source>
        <dbReference type="EMBL" id="OAY24686.1"/>
    </source>
</evidence>
<protein>
    <submittedName>
        <fullName evidence="1">Uncharacterized protein</fullName>
    </submittedName>
</protein>